<sequence length="589" mass="68230">MNLMRWYKDSAKREEKASKEKKKTSLLEWYWDNVSCGDSVEKVESPEEETVNVVNTDRESVDEAKMENLPKSLDEEEIESNEVEVFESCQKSVKEENVNESCSIGHYDKEKMLESQKRHDEGGEAIVEPKLEKENRLVFDPEKIIKNNNAIFNEHYNPIDGNNMPVQYGSERAMTGFGRADYNVDLFQQYSNFDEDADTENKDDQMDFKNYKVERMNVISNEKDNLNIKISLVKGDHVFLANNKETENLPESDEMATLRSTSINIVQDFGIDDLIKPTISRYSNKLVVDQGKLIKDSDEIDFETMLKKPDSGNAVTGLDEHATKKEGKDVNLNMQGREIIEDNDTRSNLSGNKIDTKIIFVKFDGEDRVDKFDEAAGKDDIKNNGLKIQNNANVEIGIKMDKCKSSTIELDPKVARHDGPIMKKKYNEEFEGSVATDCDGDKAPDGRAENVSIGMRSIRKTRDENVEYKYYHEYGFHDERLCQDKGLACDLELVQETESNEKGRMHMKNMADKKVDVSKAFKDNVMQGKMNKKKRHTKEFRGKHLLEIRIRRAFDRERILLDNLLKIMELWRLFLQIIMERRPCFCWKL</sequence>
<name>A0A397W238_9GLOM</name>
<reference evidence="2 3" key="1">
    <citation type="submission" date="2018-06" db="EMBL/GenBank/DDBJ databases">
        <title>Comparative genomics reveals the genomic features of Rhizophagus irregularis, R. cerebriforme, R. diaphanum and Gigaspora rosea, and their symbiotic lifestyle signature.</title>
        <authorList>
            <person name="Morin E."/>
            <person name="San Clemente H."/>
            <person name="Chen E.C.H."/>
            <person name="De La Providencia I."/>
            <person name="Hainaut M."/>
            <person name="Kuo A."/>
            <person name="Kohler A."/>
            <person name="Murat C."/>
            <person name="Tang N."/>
            <person name="Roy S."/>
            <person name="Loubradou J."/>
            <person name="Henrissat B."/>
            <person name="Grigoriev I.V."/>
            <person name="Corradi N."/>
            <person name="Roux C."/>
            <person name="Martin F.M."/>
        </authorList>
    </citation>
    <scope>NUCLEOTIDE SEQUENCE [LARGE SCALE GENOMIC DNA]</scope>
    <source>
        <strain evidence="2 3">DAOM 194757</strain>
    </source>
</reference>
<gene>
    <name evidence="2" type="ORF">C2G38_2158680</name>
</gene>
<feature type="compositionally biased region" description="Basic and acidic residues" evidence="1">
    <location>
        <begin position="1"/>
        <end position="18"/>
    </location>
</feature>
<dbReference type="Proteomes" id="UP000266673">
    <property type="component" value="Unassembled WGS sequence"/>
</dbReference>
<proteinExistence type="predicted"/>
<feature type="region of interest" description="Disordered" evidence="1">
    <location>
        <begin position="1"/>
        <end position="21"/>
    </location>
</feature>
<accession>A0A397W238</accession>
<dbReference type="OrthoDB" id="2474909at2759"/>
<evidence type="ECO:0000256" key="1">
    <source>
        <dbReference type="SAM" id="MobiDB-lite"/>
    </source>
</evidence>
<organism evidence="2 3">
    <name type="scientific">Gigaspora rosea</name>
    <dbReference type="NCBI Taxonomy" id="44941"/>
    <lineage>
        <taxon>Eukaryota</taxon>
        <taxon>Fungi</taxon>
        <taxon>Fungi incertae sedis</taxon>
        <taxon>Mucoromycota</taxon>
        <taxon>Glomeromycotina</taxon>
        <taxon>Glomeromycetes</taxon>
        <taxon>Diversisporales</taxon>
        <taxon>Gigasporaceae</taxon>
        <taxon>Gigaspora</taxon>
    </lineage>
</organism>
<dbReference type="AlphaFoldDB" id="A0A397W238"/>
<keyword evidence="3" id="KW-1185">Reference proteome</keyword>
<protein>
    <submittedName>
        <fullName evidence="2">Uncharacterized protein</fullName>
    </submittedName>
</protein>
<comment type="caution">
    <text evidence="2">The sequence shown here is derived from an EMBL/GenBank/DDBJ whole genome shotgun (WGS) entry which is preliminary data.</text>
</comment>
<evidence type="ECO:0000313" key="3">
    <source>
        <dbReference type="Proteomes" id="UP000266673"/>
    </source>
</evidence>
<evidence type="ECO:0000313" key="2">
    <source>
        <dbReference type="EMBL" id="RIB28141.1"/>
    </source>
</evidence>
<dbReference type="EMBL" id="QKWP01000075">
    <property type="protein sequence ID" value="RIB28141.1"/>
    <property type="molecule type" value="Genomic_DNA"/>
</dbReference>